<feature type="non-terminal residue" evidence="1">
    <location>
        <position position="71"/>
    </location>
</feature>
<organism evidence="1">
    <name type="scientific">Prunus dulcis</name>
    <name type="common">Almond</name>
    <name type="synonym">Amygdalus dulcis</name>
    <dbReference type="NCBI Taxonomy" id="3755"/>
    <lineage>
        <taxon>Eukaryota</taxon>
        <taxon>Viridiplantae</taxon>
        <taxon>Streptophyta</taxon>
        <taxon>Embryophyta</taxon>
        <taxon>Tracheophyta</taxon>
        <taxon>Spermatophyta</taxon>
        <taxon>Magnoliopsida</taxon>
        <taxon>eudicotyledons</taxon>
        <taxon>Gunneridae</taxon>
        <taxon>Pentapetalae</taxon>
        <taxon>rosids</taxon>
        <taxon>fabids</taxon>
        <taxon>Rosales</taxon>
        <taxon>Rosaceae</taxon>
        <taxon>Amygdaloideae</taxon>
        <taxon>Amygdaleae</taxon>
        <taxon>Prunus</taxon>
    </lineage>
</organism>
<protein>
    <submittedName>
        <fullName evidence="1">Uncharacterized protein</fullName>
    </submittedName>
</protein>
<dbReference type="AlphaFoldDB" id="A0A4Y1RKR7"/>
<gene>
    <name evidence="1" type="ORF">Prudu_015616</name>
</gene>
<name>A0A4Y1RKR7_PRUDU</name>
<accession>A0A4Y1RKR7</accession>
<reference evidence="1" key="1">
    <citation type="journal article" date="2019" name="Science">
        <title>Mutation of a bHLH transcription factor allowed almond domestication.</title>
        <authorList>
            <person name="Sanchez-Perez R."/>
            <person name="Pavan S."/>
            <person name="Mazzeo R."/>
            <person name="Moldovan C."/>
            <person name="Aiese Cigliano R."/>
            <person name="Del Cueto J."/>
            <person name="Ricciardi F."/>
            <person name="Lotti C."/>
            <person name="Ricciardi L."/>
            <person name="Dicenta F."/>
            <person name="Lopez-Marques R.L."/>
            <person name="Lindberg Moller B."/>
        </authorList>
    </citation>
    <scope>NUCLEOTIDE SEQUENCE</scope>
</reference>
<dbReference type="EMBL" id="AP019302">
    <property type="protein sequence ID" value="BBH04467.1"/>
    <property type="molecule type" value="Genomic_DNA"/>
</dbReference>
<proteinExistence type="predicted"/>
<sequence>MRKYYEYWTSVRRWRTHEPELHPYFVHGDLWESFKDWSAYVYGEIDVIIGSGKDPSGIFYQMMTREQNHNQ</sequence>
<evidence type="ECO:0000313" key="1">
    <source>
        <dbReference type="EMBL" id="BBH04467.1"/>
    </source>
</evidence>